<evidence type="ECO:0000313" key="1">
    <source>
        <dbReference type="EMBL" id="ASJ02274.1"/>
    </source>
</evidence>
<dbReference type="Proteomes" id="UP000250179">
    <property type="component" value="Chromosome"/>
</dbReference>
<evidence type="ECO:0000313" key="2">
    <source>
        <dbReference type="Proteomes" id="UP000250179"/>
    </source>
</evidence>
<proteinExistence type="predicted"/>
<protein>
    <submittedName>
        <fullName evidence="1">Uncharacterized protein</fullName>
    </submittedName>
</protein>
<sequence>MTKFLIYNAAGLTIPVEAEPGLPFRFECSSEECGKKVVIEGRIVEVSRSSFEEVMNEVISENSDFKPIEKIEVRRYLFVGKVNGIEAKLPAEAMADFAKRFIEGLDSIMILK</sequence>
<accession>A0A2Z2ME51</accession>
<dbReference type="OrthoDB" id="92941at2157"/>
<dbReference type="AlphaFoldDB" id="A0A2Z2ME51"/>
<organism evidence="1 2">
    <name type="scientific">Thermococcus profundus</name>
    <dbReference type="NCBI Taxonomy" id="49899"/>
    <lineage>
        <taxon>Archaea</taxon>
        <taxon>Methanobacteriati</taxon>
        <taxon>Methanobacteriota</taxon>
        <taxon>Thermococci</taxon>
        <taxon>Thermococcales</taxon>
        <taxon>Thermococcaceae</taxon>
        <taxon>Thermococcus</taxon>
    </lineage>
</organism>
<keyword evidence="2" id="KW-1185">Reference proteome</keyword>
<dbReference type="KEGG" id="tprf:A3L09_02850"/>
<dbReference type="EMBL" id="CP014862">
    <property type="protein sequence ID" value="ASJ02274.1"/>
    <property type="molecule type" value="Genomic_DNA"/>
</dbReference>
<name>A0A2Z2ME51_THEPR</name>
<gene>
    <name evidence="1" type="ORF">A3L09_02850</name>
</gene>
<reference evidence="1 2" key="1">
    <citation type="submission" date="2016-03" db="EMBL/GenBank/DDBJ databases">
        <title>Complete genome sequence of Thermococcus profundus strain DT5432.</title>
        <authorList>
            <person name="Oger P.M."/>
        </authorList>
    </citation>
    <scope>NUCLEOTIDE SEQUENCE [LARGE SCALE GENOMIC DNA]</scope>
    <source>
        <strain evidence="1 2">DT 5432</strain>
    </source>
</reference>